<keyword evidence="11" id="KW-0653">Protein transport</keyword>
<evidence type="ECO:0000256" key="6">
    <source>
        <dbReference type="ARBA" id="ARBA00022692"/>
    </source>
</evidence>
<organism evidence="19 20">
    <name type="scientific">Schizopora paradoxa</name>
    <dbReference type="NCBI Taxonomy" id="27342"/>
    <lineage>
        <taxon>Eukaryota</taxon>
        <taxon>Fungi</taxon>
        <taxon>Dikarya</taxon>
        <taxon>Basidiomycota</taxon>
        <taxon>Agaricomycotina</taxon>
        <taxon>Agaricomycetes</taxon>
        <taxon>Hymenochaetales</taxon>
        <taxon>Schizoporaceae</taxon>
        <taxon>Schizopora</taxon>
    </lineage>
</organism>
<keyword evidence="4" id="KW-0813">Transport</keyword>
<evidence type="ECO:0000256" key="10">
    <source>
        <dbReference type="ARBA" id="ARBA00022833"/>
    </source>
</evidence>
<dbReference type="InterPro" id="IPR006845">
    <property type="entry name" value="Pex_N"/>
</dbReference>
<dbReference type="InParanoid" id="A0A0H2RP34"/>
<dbReference type="STRING" id="27342.A0A0H2RP34"/>
<evidence type="ECO:0000256" key="2">
    <source>
        <dbReference type="ARBA" id="ARBA00004906"/>
    </source>
</evidence>
<keyword evidence="8" id="KW-0863">Zinc-finger</keyword>
<dbReference type="Proteomes" id="UP000053477">
    <property type="component" value="Unassembled WGS sequence"/>
</dbReference>
<dbReference type="InterPro" id="IPR025654">
    <property type="entry name" value="PEX2/10"/>
</dbReference>
<keyword evidence="12" id="KW-1133">Transmembrane helix</keyword>
<protein>
    <recommendedName>
        <fullName evidence="17">RING-type E3 ubiquitin transferase (cysteine targeting)</fullName>
        <ecNumber evidence="17">2.3.2.36</ecNumber>
    </recommendedName>
    <alternativeName>
        <fullName evidence="15">Peroxin-2</fullName>
    </alternativeName>
</protein>
<keyword evidence="10" id="KW-0862">Zinc</keyword>
<comment type="pathway">
    <text evidence="2">Protein modification; protein ubiquitination.</text>
</comment>
<evidence type="ECO:0000256" key="17">
    <source>
        <dbReference type="ARBA" id="ARBA00034523"/>
    </source>
</evidence>
<dbReference type="GO" id="GO:0016567">
    <property type="term" value="P:protein ubiquitination"/>
    <property type="evidence" value="ECO:0007669"/>
    <property type="project" value="UniProtKB-ARBA"/>
</dbReference>
<dbReference type="InterPro" id="IPR017907">
    <property type="entry name" value="Znf_RING_CS"/>
</dbReference>
<keyword evidence="9" id="KW-0833">Ubl conjugation pathway</keyword>
<evidence type="ECO:0000256" key="13">
    <source>
        <dbReference type="ARBA" id="ARBA00023136"/>
    </source>
</evidence>
<evidence type="ECO:0000313" key="19">
    <source>
        <dbReference type="EMBL" id="KLO11238.1"/>
    </source>
</evidence>
<evidence type="ECO:0000256" key="3">
    <source>
        <dbReference type="ARBA" id="ARBA00008704"/>
    </source>
</evidence>
<evidence type="ECO:0000256" key="9">
    <source>
        <dbReference type="ARBA" id="ARBA00022786"/>
    </source>
</evidence>
<reference evidence="19 20" key="1">
    <citation type="submission" date="2015-04" db="EMBL/GenBank/DDBJ databases">
        <title>Complete genome sequence of Schizopora paradoxa KUC8140, a cosmopolitan wood degrader in East Asia.</title>
        <authorList>
            <consortium name="DOE Joint Genome Institute"/>
            <person name="Min B."/>
            <person name="Park H."/>
            <person name="Jang Y."/>
            <person name="Kim J.-J."/>
            <person name="Kim K.H."/>
            <person name="Pangilinan J."/>
            <person name="Lipzen A."/>
            <person name="Riley R."/>
            <person name="Grigoriev I.V."/>
            <person name="Spatafora J.W."/>
            <person name="Choi I.-G."/>
        </authorList>
    </citation>
    <scope>NUCLEOTIDE SEQUENCE [LARGE SCALE GENOMIC DNA]</scope>
    <source>
        <strain evidence="19 20">KUC8140</strain>
    </source>
</reference>
<dbReference type="EMBL" id="KQ086005">
    <property type="protein sequence ID" value="KLO11238.1"/>
    <property type="molecule type" value="Genomic_DNA"/>
</dbReference>
<evidence type="ECO:0000256" key="15">
    <source>
        <dbReference type="ARBA" id="ARBA00032511"/>
    </source>
</evidence>
<evidence type="ECO:0000256" key="11">
    <source>
        <dbReference type="ARBA" id="ARBA00022927"/>
    </source>
</evidence>
<comment type="similarity">
    <text evidence="3">Belongs to the pex2/pex10/pex12 family.</text>
</comment>
<keyword evidence="13" id="KW-0472">Membrane</keyword>
<dbReference type="GO" id="GO:0005778">
    <property type="term" value="C:peroxisomal membrane"/>
    <property type="evidence" value="ECO:0007669"/>
    <property type="project" value="UniProtKB-SubCell"/>
</dbReference>
<keyword evidence="20" id="KW-1185">Reference proteome</keyword>
<name>A0A0H2RP34_9AGAM</name>
<evidence type="ECO:0000256" key="8">
    <source>
        <dbReference type="ARBA" id="ARBA00022771"/>
    </source>
</evidence>
<proteinExistence type="inferred from homology"/>
<evidence type="ECO:0000256" key="14">
    <source>
        <dbReference type="ARBA" id="ARBA00023140"/>
    </source>
</evidence>
<feature type="domain" description="Pex N-terminal" evidence="18">
    <location>
        <begin position="46"/>
        <end position="251"/>
    </location>
</feature>
<dbReference type="Pfam" id="PF04757">
    <property type="entry name" value="Pex2_Pex12"/>
    <property type="match status" value="1"/>
</dbReference>
<accession>A0A0H2RP34</accession>
<dbReference type="GO" id="GO:0008270">
    <property type="term" value="F:zinc ion binding"/>
    <property type="evidence" value="ECO:0007669"/>
    <property type="project" value="UniProtKB-KW"/>
</dbReference>
<evidence type="ECO:0000313" key="20">
    <source>
        <dbReference type="Proteomes" id="UP000053477"/>
    </source>
</evidence>
<dbReference type="PANTHER" id="PTHR48178:SF1">
    <property type="entry name" value="PEROXISOME BIOGENESIS FACTOR 2"/>
    <property type="match status" value="1"/>
</dbReference>
<dbReference type="GO" id="GO:0061630">
    <property type="term" value="F:ubiquitin protein ligase activity"/>
    <property type="evidence" value="ECO:0007669"/>
    <property type="project" value="UniProtKB-EC"/>
</dbReference>
<dbReference type="EC" id="2.3.2.36" evidence="17"/>
<dbReference type="OrthoDB" id="1701437at2759"/>
<evidence type="ECO:0000256" key="1">
    <source>
        <dbReference type="ARBA" id="ARBA00004585"/>
    </source>
</evidence>
<keyword evidence="5" id="KW-0808">Transferase</keyword>
<keyword evidence="6" id="KW-0812">Transmembrane</keyword>
<evidence type="ECO:0000256" key="7">
    <source>
        <dbReference type="ARBA" id="ARBA00022723"/>
    </source>
</evidence>
<gene>
    <name evidence="19" type="ORF">SCHPADRAFT_999056</name>
</gene>
<dbReference type="PROSITE" id="PS00518">
    <property type="entry name" value="ZF_RING_1"/>
    <property type="match status" value="1"/>
</dbReference>
<dbReference type="PANTHER" id="PTHR48178">
    <property type="entry name" value="PEROXISOME BIOGENESIS FACTOR 2"/>
    <property type="match status" value="1"/>
</dbReference>
<dbReference type="AlphaFoldDB" id="A0A0H2RP34"/>
<evidence type="ECO:0000259" key="18">
    <source>
        <dbReference type="Pfam" id="PF04757"/>
    </source>
</evidence>
<dbReference type="GO" id="GO:0016562">
    <property type="term" value="P:protein import into peroxisome matrix, receptor recycling"/>
    <property type="evidence" value="ECO:0007669"/>
    <property type="project" value="UniProtKB-ARBA"/>
</dbReference>
<evidence type="ECO:0000256" key="16">
    <source>
        <dbReference type="ARBA" id="ARBA00034438"/>
    </source>
</evidence>
<sequence length="416" mass="46878">MTLPSFWQQAWDEAEPRLREWGELWRNATVDPRVLRVGQLDAELLDEDLVQVLNEPLSKALSMLNSSLKSKLGPELILMIRLTLYKFSLWDVGATYGAKLQDLRYSVPNKKGWKLAPSGLPKWTLGAHAFMTVIIPYLHSRLRNHALAHSWPDAPSHDRKRKAWNLMNTLESLHGTAALFSFVVFLWNGRYRTLADRLLSMRLLPSKRLASRQVSYEFMNRQMVWHAFTEFLLLVLPFFGSRTFRRTYKQLTTGLRNLLPTPEKSSRSGKEVVRKGKYFSLPSDQCAICADNASFNLSSFANDPGHFASGLERSSGQQAEVASEEGGPPNFPITSTYRASCGHEYCYYCLAGRLLRAVDDGDDGWECLRCTALIRSCERVTAVAPSEDIESDDIGSEVGTSSFATDISFDSLSSES</sequence>
<evidence type="ECO:0000256" key="5">
    <source>
        <dbReference type="ARBA" id="ARBA00022679"/>
    </source>
</evidence>
<evidence type="ECO:0000256" key="12">
    <source>
        <dbReference type="ARBA" id="ARBA00022989"/>
    </source>
</evidence>
<keyword evidence="7" id="KW-0479">Metal-binding</keyword>
<keyword evidence="14" id="KW-0576">Peroxisome</keyword>
<comment type="subcellular location">
    <subcellularLocation>
        <location evidence="1">Peroxisome membrane</location>
        <topology evidence="1">Multi-pass membrane protein</topology>
    </subcellularLocation>
</comment>
<comment type="catalytic activity">
    <reaction evidence="16">
        <text>[E2 ubiquitin-conjugating enzyme]-S-ubiquitinyl-L-cysteine + [acceptor protein]-L-cysteine = [E2 ubiquitin-conjugating enzyme]-L-cysteine + [acceptor protein]-S-ubiquitinyl-L-cysteine.</text>
        <dbReference type="EC" id="2.3.2.36"/>
    </reaction>
</comment>
<evidence type="ECO:0000256" key="4">
    <source>
        <dbReference type="ARBA" id="ARBA00022448"/>
    </source>
</evidence>